<proteinExistence type="predicted"/>
<dbReference type="PROSITE" id="PS50096">
    <property type="entry name" value="IQ"/>
    <property type="match status" value="1"/>
</dbReference>
<accession>A0A177AYS5</accession>
<protein>
    <submittedName>
        <fullName evidence="1">Uncharacterized protein</fullName>
    </submittedName>
</protein>
<dbReference type="InterPro" id="IPR000048">
    <property type="entry name" value="IQ_motif_EF-hand-BS"/>
</dbReference>
<dbReference type="PROSITE" id="PS51450">
    <property type="entry name" value="LRR"/>
    <property type="match status" value="1"/>
</dbReference>
<comment type="caution">
    <text evidence="1">The sequence shown here is derived from an EMBL/GenBank/DDBJ whole genome shotgun (WGS) entry which is preliminary data.</text>
</comment>
<evidence type="ECO:0000313" key="2">
    <source>
        <dbReference type="Proteomes" id="UP000078046"/>
    </source>
</evidence>
<dbReference type="InterPro" id="IPR032675">
    <property type="entry name" value="LRR_dom_sf"/>
</dbReference>
<dbReference type="Proteomes" id="UP000078046">
    <property type="component" value="Unassembled WGS sequence"/>
</dbReference>
<gene>
    <name evidence="1" type="ORF">A3Q56_05114</name>
</gene>
<reference evidence="1 2" key="1">
    <citation type="submission" date="2016-04" db="EMBL/GenBank/DDBJ databases">
        <title>The genome of Intoshia linei affirms orthonectids as highly simplified spiralians.</title>
        <authorList>
            <person name="Mikhailov K.V."/>
            <person name="Slusarev G.S."/>
            <person name="Nikitin M.A."/>
            <person name="Logacheva M.D."/>
            <person name="Penin A."/>
            <person name="Aleoshin V."/>
            <person name="Panchin Y.V."/>
        </authorList>
    </citation>
    <scope>NUCLEOTIDE SEQUENCE [LARGE SCALE GENOMIC DNA]</scope>
    <source>
        <strain evidence="1">Intl2013</strain>
        <tissue evidence="1">Whole animal</tissue>
    </source>
</reference>
<dbReference type="InterPro" id="IPR052859">
    <property type="entry name" value="LRR-IQ_domain_protein"/>
</dbReference>
<evidence type="ECO:0000313" key="1">
    <source>
        <dbReference type="EMBL" id="OAF67159.1"/>
    </source>
</evidence>
<dbReference type="SUPFAM" id="SSF52058">
    <property type="entry name" value="L domain-like"/>
    <property type="match status" value="1"/>
</dbReference>
<dbReference type="Pfam" id="PF00612">
    <property type="entry name" value="IQ"/>
    <property type="match status" value="1"/>
</dbReference>
<dbReference type="PANTHER" id="PTHR46723">
    <property type="entry name" value="LEUCINE-RICH REPEAT AND IQ DOMAIN-CONTAINING PROTEIN 3"/>
    <property type="match status" value="1"/>
</dbReference>
<sequence>MTKDDQNVQVLYSLDHFSKFNDLRFLILSNCNLSHVSFLQYCQKLEFLDVSNNQITTFGNATVWKNLNSLTMLYASANAITTFEAIHALKFTNTIKYLCLTQNLITFHPYYRHFVINSIFSLLALDSFVIADQEIIEYLAEDKNYSIDYNKYFIDSTFLKEELNCVSKIEKFIKNFYQKINYILAHNSPIIIIQRYFRGYLIRKKLNMFKFKKTEKRCKFTNLKSPKISSNEKIFKLLYPHATSHQYSRNTMIKNPDLFGKTNQATQKYHVDSTSLTKPIKSLRLKDVNTEIEETRPKRMAINGLKLKLDKTDNYENLLFNKFDTHNHIAAFKYKNCRKYTRKLIDIKYGKIYSSKSASIKFKTNEWKSPQIKEKNVQIDIHSMFSFELLRREQSKLSTKQIYREKNTQKRLPERLKSNTSYHPATRTSMRSVMDYTENNVNTPQNDLKISPLNIEHYVSRSVSANPKNESKFTKHYPNFNKFNITQLFSSSLGHFELMKNMDTISQLSGKIENQKIINLLNERECIQRYRDQVLRNKKQQMKTNDIKKFETIFSCQNVALLNSLKPQENKFILSLHKQNSKLKKKSPLKICSKIKPIQSAQCLHRKKYTPTRILINN</sequence>
<dbReference type="Gene3D" id="3.80.10.10">
    <property type="entry name" value="Ribonuclease Inhibitor"/>
    <property type="match status" value="1"/>
</dbReference>
<dbReference type="OrthoDB" id="676979at2759"/>
<dbReference type="AlphaFoldDB" id="A0A177AYS5"/>
<keyword evidence="2" id="KW-1185">Reference proteome</keyword>
<name>A0A177AYS5_9BILA</name>
<dbReference type="EMBL" id="LWCA01000733">
    <property type="protein sequence ID" value="OAF67159.1"/>
    <property type="molecule type" value="Genomic_DNA"/>
</dbReference>
<dbReference type="PANTHER" id="PTHR46723:SF1">
    <property type="entry name" value="LEUCINE-RICH REPEAT AND IQ DOMAIN-CONTAINING PROTEIN 3"/>
    <property type="match status" value="1"/>
</dbReference>
<organism evidence="1 2">
    <name type="scientific">Intoshia linei</name>
    <dbReference type="NCBI Taxonomy" id="1819745"/>
    <lineage>
        <taxon>Eukaryota</taxon>
        <taxon>Metazoa</taxon>
        <taxon>Spiralia</taxon>
        <taxon>Lophotrochozoa</taxon>
        <taxon>Mesozoa</taxon>
        <taxon>Orthonectida</taxon>
        <taxon>Rhopaluridae</taxon>
        <taxon>Intoshia</taxon>
    </lineage>
</organism>
<dbReference type="InterPro" id="IPR001611">
    <property type="entry name" value="Leu-rich_rpt"/>
</dbReference>